<dbReference type="RefSeq" id="WP_188695731.1">
    <property type="nucleotide sequence ID" value="NZ_BMIR01000015.1"/>
</dbReference>
<protein>
    <submittedName>
        <fullName evidence="1">Uncharacterized protein</fullName>
    </submittedName>
</protein>
<reference evidence="1" key="1">
    <citation type="journal article" date="2014" name="Int. J. Syst. Evol. Microbiol.">
        <title>Complete genome sequence of Corynebacterium casei LMG S-19264T (=DSM 44701T), isolated from a smear-ripened cheese.</title>
        <authorList>
            <consortium name="US DOE Joint Genome Institute (JGI-PGF)"/>
            <person name="Walter F."/>
            <person name="Albersmeier A."/>
            <person name="Kalinowski J."/>
            <person name="Ruckert C."/>
        </authorList>
    </citation>
    <scope>NUCLEOTIDE SEQUENCE</scope>
    <source>
        <strain evidence="1">CGMCC 1.15371</strain>
    </source>
</reference>
<evidence type="ECO:0000313" key="2">
    <source>
        <dbReference type="Proteomes" id="UP000628775"/>
    </source>
</evidence>
<accession>A0A8J2YK26</accession>
<comment type="caution">
    <text evidence="1">The sequence shown here is derived from an EMBL/GenBank/DDBJ whole genome shotgun (WGS) entry which is preliminary data.</text>
</comment>
<dbReference type="EMBL" id="BMIR01000015">
    <property type="protein sequence ID" value="GGE48602.1"/>
    <property type="molecule type" value="Genomic_DNA"/>
</dbReference>
<keyword evidence="2" id="KW-1185">Reference proteome</keyword>
<organism evidence="1 2">
    <name type="scientific">Pullulanibacillus camelliae</name>
    <dbReference type="NCBI Taxonomy" id="1707096"/>
    <lineage>
        <taxon>Bacteria</taxon>
        <taxon>Bacillati</taxon>
        <taxon>Bacillota</taxon>
        <taxon>Bacilli</taxon>
        <taxon>Bacillales</taxon>
        <taxon>Sporolactobacillaceae</taxon>
        <taxon>Pullulanibacillus</taxon>
    </lineage>
</organism>
<name>A0A8J2YK26_9BACL</name>
<dbReference type="AlphaFoldDB" id="A0A8J2YK26"/>
<reference evidence="1" key="2">
    <citation type="submission" date="2020-09" db="EMBL/GenBank/DDBJ databases">
        <authorList>
            <person name="Sun Q."/>
            <person name="Zhou Y."/>
        </authorList>
    </citation>
    <scope>NUCLEOTIDE SEQUENCE</scope>
    <source>
        <strain evidence="1">CGMCC 1.15371</strain>
    </source>
</reference>
<gene>
    <name evidence="1" type="ORF">GCM10011391_29290</name>
</gene>
<sequence>MINLFKYLKPSHKKAQVILFPRSRQSRAAKSNTDATIRYVADLLRDKGYEVESHISLDNMPFDIRIPTHRCMIYCSTQDKTDILDIIYQKKLRKISYKNGYRFYVVHTSHFYKDLIEILTKLRFNTLY</sequence>
<proteinExistence type="predicted"/>
<dbReference type="Proteomes" id="UP000628775">
    <property type="component" value="Unassembled WGS sequence"/>
</dbReference>
<evidence type="ECO:0000313" key="1">
    <source>
        <dbReference type="EMBL" id="GGE48602.1"/>
    </source>
</evidence>